<keyword evidence="8" id="KW-0449">Lipoprotein</keyword>
<feature type="domain" description="CFEM" evidence="10">
    <location>
        <begin position="37"/>
        <end position="94"/>
    </location>
</feature>
<feature type="signal peptide" evidence="9">
    <location>
        <begin position="1"/>
        <end position="18"/>
    </location>
</feature>
<dbReference type="Pfam" id="PF05730">
    <property type="entry name" value="CFEM"/>
    <property type="match status" value="1"/>
</dbReference>
<evidence type="ECO:0000256" key="8">
    <source>
        <dbReference type="ARBA" id="ARBA00023288"/>
    </source>
</evidence>
<keyword evidence="5" id="KW-0325">Glycoprotein</keyword>
<keyword evidence="5" id="KW-0472">Membrane</keyword>
<organism evidence="11 12">
    <name type="scientific">Erysiphe neolycopersici</name>
    <dbReference type="NCBI Taxonomy" id="212602"/>
    <lineage>
        <taxon>Eukaryota</taxon>
        <taxon>Fungi</taxon>
        <taxon>Dikarya</taxon>
        <taxon>Ascomycota</taxon>
        <taxon>Pezizomycotina</taxon>
        <taxon>Leotiomycetes</taxon>
        <taxon>Erysiphales</taxon>
        <taxon>Erysiphaceae</taxon>
        <taxon>Erysiphe</taxon>
    </lineage>
</organism>
<comment type="caution">
    <text evidence="11">The sequence shown here is derived from an EMBL/GenBank/DDBJ whole genome shotgun (WGS) entry which is preliminary data.</text>
</comment>
<comment type="similarity">
    <text evidence="3">Belongs to the RBT5 family.</text>
</comment>
<keyword evidence="6 9" id="KW-0732">Signal</keyword>
<dbReference type="InterPro" id="IPR008427">
    <property type="entry name" value="Extracellular_membr_CFEM_dom"/>
</dbReference>
<keyword evidence="12" id="KW-1185">Reference proteome</keyword>
<name>A0A420HRC7_9PEZI</name>
<feature type="chain" id="PRO_5019298655" evidence="9">
    <location>
        <begin position="19"/>
        <end position="99"/>
    </location>
</feature>
<evidence type="ECO:0000256" key="4">
    <source>
        <dbReference type="ARBA" id="ARBA00022525"/>
    </source>
</evidence>
<proteinExistence type="inferred from homology"/>
<evidence type="ECO:0000256" key="6">
    <source>
        <dbReference type="ARBA" id="ARBA00022729"/>
    </source>
</evidence>
<dbReference type="Proteomes" id="UP000286134">
    <property type="component" value="Unassembled WGS sequence"/>
</dbReference>
<evidence type="ECO:0000256" key="9">
    <source>
        <dbReference type="SAM" id="SignalP"/>
    </source>
</evidence>
<dbReference type="EMBL" id="MCFK01005576">
    <property type="protein sequence ID" value="RKF59949.1"/>
    <property type="molecule type" value="Genomic_DNA"/>
</dbReference>
<sequence>MRLSRLCIALWVSFGISSDQRNWTPKNSNDIVMQSVMSLPKCCMNCVLPALGQLGCNMGNVTELVVCFCSNMHIQKDVSQCTGTNCSNRELKRTSKGDL</sequence>
<keyword evidence="4" id="KW-0964">Secreted</keyword>
<evidence type="ECO:0000256" key="1">
    <source>
        <dbReference type="ARBA" id="ARBA00004589"/>
    </source>
</evidence>
<protein>
    <submittedName>
        <fullName evidence="11">Putative integral membrane protein</fullName>
    </submittedName>
</protein>
<evidence type="ECO:0000313" key="12">
    <source>
        <dbReference type="Proteomes" id="UP000286134"/>
    </source>
</evidence>
<accession>A0A420HRC7</accession>
<evidence type="ECO:0000256" key="5">
    <source>
        <dbReference type="ARBA" id="ARBA00022622"/>
    </source>
</evidence>
<evidence type="ECO:0000313" key="11">
    <source>
        <dbReference type="EMBL" id="RKF59949.1"/>
    </source>
</evidence>
<keyword evidence="5" id="KW-0336">GPI-anchor</keyword>
<comment type="subcellular location">
    <subcellularLocation>
        <location evidence="1">Membrane</location>
        <topology evidence="1">Lipid-anchor</topology>
        <topology evidence="1">GPI-anchor</topology>
    </subcellularLocation>
    <subcellularLocation>
        <location evidence="2">Secreted</location>
    </subcellularLocation>
</comment>
<evidence type="ECO:0000259" key="10">
    <source>
        <dbReference type="Pfam" id="PF05730"/>
    </source>
</evidence>
<evidence type="ECO:0000256" key="2">
    <source>
        <dbReference type="ARBA" id="ARBA00004613"/>
    </source>
</evidence>
<evidence type="ECO:0000256" key="7">
    <source>
        <dbReference type="ARBA" id="ARBA00023157"/>
    </source>
</evidence>
<gene>
    <name evidence="11" type="ORF">OnM2_055059</name>
</gene>
<evidence type="ECO:0000256" key="3">
    <source>
        <dbReference type="ARBA" id="ARBA00010031"/>
    </source>
</evidence>
<keyword evidence="7" id="KW-1015">Disulfide bond</keyword>
<dbReference type="GO" id="GO:0005576">
    <property type="term" value="C:extracellular region"/>
    <property type="evidence" value="ECO:0007669"/>
    <property type="project" value="UniProtKB-SubCell"/>
</dbReference>
<dbReference type="AlphaFoldDB" id="A0A420HRC7"/>
<reference evidence="11 12" key="1">
    <citation type="journal article" date="2018" name="BMC Genomics">
        <title>Comparative genome analyses reveal sequence features reflecting distinct modes of host-adaptation between dicot and monocot powdery mildew.</title>
        <authorList>
            <person name="Wu Y."/>
            <person name="Ma X."/>
            <person name="Pan Z."/>
            <person name="Kale S.D."/>
            <person name="Song Y."/>
            <person name="King H."/>
            <person name="Zhang Q."/>
            <person name="Presley C."/>
            <person name="Deng X."/>
            <person name="Wei C.I."/>
            <person name="Xiao S."/>
        </authorList>
    </citation>
    <scope>NUCLEOTIDE SEQUENCE [LARGE SCALE GENOMIC DNA]</scope>
    <source>
        <strain evidence="11">UMSG2</strain>
    </source>
</reference>
<dbReference type="GO" id="GO:0098552">
    <property type="term" value="C:side of membrane"/>
    <property type="evidence" value="ECO:0007669"/>
    <property type="project" value="UniProtKB-KW"/>
</dbReference>